<dbReference type="EMBL" id="CP002623">
    <property type="protein sequence ID" value="AEI94247.1"/>
    <property type="molecule type" value="Genomic_DNA"/>
</dbReference>
<accession>F7ZAQ1</accession>
<dbReference type="KEGG" id="rli:RLO149_c022740"/>
<sequence length="236" mass="25931">MQELVQQGEDLILPCSDPAVAVVKGFRRFIVGQDIAQAKDRNAIAVIKDERVPEWVGSTQQLGPRRREVVKVQYLPHMSYADLAQVTRNLMRDPTIAGRSYLAIDAGGVGRAYADLLNDRSVLHTRVTITGGENENEHKERSLTYNSVGKVRLLSMLNSALHVGDLTLGAIAMRDELTQELEAFEAEITAAGRMKIDGGTDFSHSDAAIALALAYWLSDHRTIGACIGETPLKGYW</sequence>
<dbReference type="eggNOG" id="ENOG502ZC2N">
    <property type="taxonomic scope" value="Bacteria"/>
</dbReference>
<dbReference type="STRING" id="391595.RLO149_c022740"/>
<evidence type="ECO:0000313" key="2">
    <source>
        <dbReference type="Proteomes" id="UP000001353"/>
    </source>
</evidence>
<name>F7ZAQ1_ROSLO</name>
<dbReference type="RefSeq" id="WP_013962171.1">
    <property type="nucleotide sequence ID" value="NC_015730.1"/>
</dbReference>
<dbReference type="Proteomes" id="UP000001353">
    <property type="component" value="Chromosome"/>
</dbReference>
<organism evidence="1 2">
    <name type="scientific">Roseobacter litoralis (strain ATCC 49566 / DSM 6996 / JCM 21268 / NBRC 15278 / OCh 149)</name>
    <dbReference type="NCBI Taxonomy" id="391595"/>
    <lineage>
        <taxon>Bacteria</taxon>
        <taxon>Pseudomonadati</taxon>
        <taxon>Pseudomonadota</taxon>
        <taxon>Alphaproteobacteria</taxon>
        <taxon>Rhodobacterales</taxon>
        <taxon>Roseobacteraceae</taxon>
        <taxon>Roseobacter</taxon>
    </lineage>
</organism>
<keyword evidence="2" id="KW-1185">Reference proteome</keyword>
<evidence type="ECO:0000313" key="1">
    <source>
        <dbReference type="EMBL" id="AEI94247.1"/>
    </source>
</evidence>
<dbReference type="Gene3D" id="3.30.420.240">
    <property type="match status" value="1"/>
</dbReference>
<gene>
    <name evidence="1" type="ordered locus">RLO149_c022740</name>
</gene>
<protein>
    <recommendedName>
        <fullName evidence="3">Terminase large subunit gp17-like C-terminal domain-containing protein</fullName>
    </recommendedName>
</protein>
<reference evidence="1 2" key="1">
    <citation type="journal article" date="2011" name="BMC Genomics">
        <title>Comparative genome analysis and genome-guided physiological analysis of Roseobacter litoralis.</title>
        <authorList>
            <person name="Kalhoefer D."/>
            <person name="Thole S."/>
            <person name="Voget S."/>
            <person name="Lehmann R."/>
            <person name="Liesegang H."/>
            <person name="Wollher A."/>
            <person name="Daniel R."/>
            <person name="Simon M."/>
            <person name="Brinkhoff T."/>
        </authorList>
    </citation>
    <scope>NUCLEOTIDE SEQUENCE [LARGE SCALE GENOMIC DNA]</scope>
    <source>
        <strain evidence="2">ATCC 49566 / DSM 6996 / JCM 21268 / NBRC 15278 / OCh 149</strain>
    </source>
</reference>
<dbReference type="HOGENOM" id="CLU_1150785_0_0_5"/>
<evidence type="ECO:0008006" key="3">
    <source>
        <dbReference type="Google" id="ProtNLM"/>
    </source>
</evidence>
<dbReference type="OrthoDB" id="7836540at2"/>
<proteinExistence type="predicted"/>
<dbReference type="AlphaFoldDB" id="F7ZAQ1"/>